<gene>
    <name evidence="1" type="ORF">NGAL_HAMBI1189_44090</name>
</gene>
<dbReference type="RefSeq" id="WP_046637247.1">
    <property type="nucleotide sequence ID" value="NZ_CCRK01000012.1"/>
</dbReference>
<organism evidence="1 2">
    <name type="scientific">Neorhizobium galegae bv. officinalis</name>
    <dbReference type="NCBI Taxonomy" id="323656"/>
    <lineage>
        <taxon>Bacteria</taxon>
        <taxon>Pseudomonadati</taxon>
        <taxon>Pseudomonadota</taxon>
        <taxon>Alphaproteobacteria</taxon>
        <taxon>Hyphomicrobiales</taxon>
        <taxon>Rhizobiaceae</taxon>
        <taxon>Rhizobium/Agrobacterium group</taxon>
        <taxon>Neorhizobium</taxon>
    </lineage>
</organism>
<dbReference type="EMBL" id="CCRK01000012">
    <property type="protein sequence ID" value="CDZ52290.1"/>
    <property type="molecule type" value="Genomic_DNA"/>
</dbReference>
<name>A0A0T7GYB5_NEOGA</name>
<evidence type="ECO:0000313" key="2">
    <source>
        <dbReference type="Proteomes" id="UP000039660"/>
    </source>
</evidence>
<proteinExistence type="predicted"/>
<dbReference type="AlphaFoldDB" id="A0A0T7GYB5"/>
<dbReference type="Proteomes" id="UP000039660">
    <property type="component" value="Unassembled WGS sequence"/>
</dbReference>
<reference evidence="1 2" key="1">
    <citation type="submission" date="2014-08" db="EMBL/GenBank/DDBJ databases">
        <authorList>
            <person name="Chen Y.-H."/>
        </authorList>
    </citation>
    <scope>NUCLEOTIDE SEQUENCE [LARGE SCALE GENOMIC DNA]</scope>
</reference>
<evidence type="ECO:0000313" key="1">
    <source>
        <dbReference type="EMBL" id="CDZ52290.1"/>
    </source>
</evidence>
<sequence length="171" mass="17503">MAFVFHNVNLGHPPIASHLPASSAAGRSTPGPWLGDIATAQDPDYGTGEFIYLKGVASTLRGSWVTYNADDFSTTLLAANAIGPVAIAMADTVANEFGWYQIQGKAVGKVLAGFVDDANVYATATAGSVDDAVVAGDRVQNAKGASAVGTPSAGLAEFEISRPFVNDALAD</sequence>
<protein>
    <submittedName>
        <fullName evidence="1">Major virion structural protein</fullName>
    </submittedName>
</protein>
<accession>A0A0T7GYB5</accession>